<accession>A0ABU4F9R1</accession>
<keyword evidence="2" id="KW-0812">Transmembrane</keyword>
<dbReference type="EMBL" id="JAWMAJ010000043">
    <property type="protein sequence ID" value="MDV7217331.1"/>
    <property type="molecule type" value="Genomic_DNA"/>
</dbReference>
<sequence>MDITSLTVVLSVIVVVSASVLIAFNEPPLWVYGLSCVGSFPLSSALLHGPDFTSAIEDGSAAAWALRLAVTSTVTVVLSFFFGKDSRGGAEDDPEHEHTTDTAAPAPAPTPRPTA</sequence>
<proteinExistence type="predicted"/>
<evidence type="ECO:0000313" key="3">
    <source>
        <dbReference type="EMBL" id="MDV7217331.1"/>
    </source>
</evidence>
<name>A0ABU4F9R1_9ACTN</name>
<gene>
    <name evidence="3" type="ORF">R5A26_15360</name>
</gene>
<keyword evidence="2" id="KW-0472">Membrane</keyword>
<organism evidence="3 4">
    <name type="scientific">Streptomyces prunicolor</name>
    <dbReference type="NCBI Taxonomy" id="67348"/>
    <lineage>
        <taxon>Bacteria</taxon>
        <taxon>Bacillati</taxon>
        <taxon>Actinomycetota</taxon>
        <taxon>Actinomycetes</taxon>
        <taxon>Kitasatosporales</taxon>
        <taxon>Streptomycetaceae</taxon>
        <taxon>Streptomyces</taxon>
    </lineage>
</organism>
<reference evidence="3 4" key="1">
    <citation type="submission" date="2023-10" db="EMBL/GenBank/DDBJ databases">
        <title>Characterization of rhizosphere-enriched actinobacteria from wheat plants lab-grown on chernevaya soil.</title>
        <authorList>
            <person name="Tikhonova E.N."/>
            <person name="Konopkin A."/>
            <person name="Kravchenko I.K."/>
        </authorList>
    </citation>
    <scope>NUCLEOTIDE SEQUENCE [LARGE SCALE GENOMIC DNA]</scope>
    <source>
        <strain evidence="3 4">RR29</strain>
    </source>
</reference>
<feature type="compositionally biased region" description="Pro residues" evidence="1">
    <location>
        <begin position="106"/>
        <end position="115"/>
    </location>
</feature>
<protein>
    <recommendedName>
        <fullName evidence="5">Integral membrane protein</fullName>
    </recommendedName>
</protein>
<feature type="compositionally biased region" description="Basic and acidic residues" evidence="1">
    <location>
        <begin position="86"/>
        <end position="100"/>
    </location>
</feature>
<dbReference type="RefSeq" id="WP_317771680.1">
    <property type="nucleotide sequence ID" value="NZ_JAWMAJ010000043.1"/>
</dbReference>
<feature type="transmembrane region" description="Helical" evidence="2">
    <location>
        <begin position="61"/>
        <end position="82"/>
    </location>
</feature>
<feature type="transmembrane region" description="Helical" evidence="2">
    <location>
        <begin position="6"/>
        <end position="24"/>
    </location>
</feature>
<evidence type="ECO:0000313" key="4">
    <source>
        <dbReference type="Proteomes" id="UP001187346"/>
    </source>
</evidence>
<keyword evidence="2" id="KW-1133">Transmembrane helix</keyword>
<evidence type="ECO:0000256" key="2">
    <source>
        <dbReference type="SAM" id="Phobius"/>
    </source>
</evidence>
<evidence type="ECO:0008006" key="5">
    <source>
        <dbReference type="Google" id="ProtNLM"/>
    </source>
</evidence>
<keyword evidence="4" id="KW-1185">Reference proteome</keyword>
<dbReference type="Proteomes" id="UP001187346">
    <property type="component" value="Unassembled WGS sequence"/>
</dbReference>
<feature type="region of interest" description="Disordered" evidence="1">
    <location>
        <begin position="86"/>
        <end position="115"/>
    </location>
</feature>
<comment type="caution">
    <text evidence="3">The sequence shown here is derived from an EMBL/GenBank/DDBJ whole genome shotgun (WGS) entry which is preliminary data.</text>
</comment>
<evidence type="ECO:0000256" key="1">
    <source>
        <dbReference type="SAM" id="MobiDB-lite"/>
    </source>
</evidence>